<dbReference type="CDD" id="cd00075">
    <property type="entry name" value="HATPase"/>
    <property type="match status" value="1"/>
</dbReference>
<evidence type="ECO:0000256" key="11">
    <source>
        <dbReference type="SAM" id="Phobius"/>
    </source>
</evidence>
<keyword evidence="10 11" id="KW-0472">Membrane</keyword>
<evidence type="ECO:0000313" key="14">
    <source>
        <dbReference type="EMBL" id="HIS92188.1"/>
    </source>
</evidence>
<dbReference type="InterPro" id="IPR003594">
    <property type="entry name" value="HATPase_dom"/>
</dbReference>
<comment type="subcellular location">
    <subcellularLocation>
        <location evidence="2">Membrane</location>
    </subcellularLocation>
</comment>
<dbReference type="PROSITE" id="PS50109">
    <property type="entry name" value="HIS_KIN"/>
    <property type="match status" value="1"/>
</dbReference>
<dbReference type="Gene3D" id="1.10.287.130">
    <property type="match status" value="1"/>
</dbReference>
<dbReference type="AlphaFoldDB" id="A0A9D1K6S3"/>
<dbReference type="SUPFAM" id="SSF158472">
    <property type="entry name" value="HAMP domain-like"/>
    <property type="match status" value="1"/>
</dbReference>
<evidence type="ECO:0000259" key="13">
    <source>
        <dbReference type="PROSITE" id="PS50885"/>
    </source>
</evidence>
<dbReference type="InterPro" id="IPR003661">
    <property type="entry name" value="HisK_dim/P_dom"/>
</dbReference>
<dbReference type="EMBL" id="DVJN01000085">
    <property type="protein sequence ID" value="HIS92188.1"/>
    <property type="molecule type" value="Genomic_DNA"/>
</dbReference>
<feature type="transmembrane region" description="Helical" evidence="11">
    <location>
        <begin position="164"/>
        <end position="183"/>
    </location>
</feature>
<evidence type="ECO:0000256" key="6">
    <source>
        <dbReference type="ARBA" id="ARBA00022692"/>
    </source>
</evidence>
<evidence type="ECO:0000259" key="12">
    <source>
        <dbReference type="PROSITE" id="PS50109"/>
    </source>
</evidence>
<dbReference type="Proteomes" id="UP000824140">
    <property type="component" value="Unassembled WGS sequence"/>
</dbReference>
<reference evidence="14" key="2">
    <citation type="journal article" date="2021" name="PeerJ">
        <title>Extensive microbial diversity within the chicken gut microbiome revealed by metagenomics and culture.</title>
        <authorList>
            <person name="Gilroy R."/>
            <person name="Ravi A."/>
            <person name="Getino M."/>
            <person name="Pursley I."/>
            <person name="Horton D.L."/>
            <person name="Alikhan N.F."/>
            <person name="Baker D."/>
            <person name="Gharbi K."/>
            <person name="Hall N."/>
            <person name="Watson M."/>
            <person name="Adriaenssens E.M."/>
            <person name="Foster-Nyarko E."/>
            <person name="Jarju S."/>
            <person name="Secka A."/>
            <person name="Antonio M."/>
            <person name="Oren A."/>
            <person name="Chaudhuri R.R."/>
            <person name="La Ragione R."/>
            <person name="Hildebrand F."/>
            <person name="Pallen M.J."/>
        </authorList>
    </citation>
    <scope>NUCLEOTIDE SEQUENCE</scope>
    <source>
        <strain evidence="14">13766</strain>
    </source>
</reference>
<keyword evidence="8 11" id="KW-1133">Transmembrane helix</keyword>
<evidence type="ECO:0000256" key="10">
    <source>
        <dbReference type="ARBA" id="ARBA00023136"/>
    </source>
</evidence>
<evidence type="ECO:0000313" key="15">
    <source>
        <dbReference type="Proteomes" id="UP000824140"/>
    </source>
</evidence>
<evidence type="ECO:0000256" key="4">
    <source>
        <dbReference type="ARBA" id="ARBA00022553"/>
    </source>
</evidence>
<keyword evidence="9" id="KW-0902">Two-component regulatory system</keyword>
<feature type="domain" description="Histidine kinase" evidence="12">
    <location>
        <begin position="250"/>
        <end position="465"/>
    </location>
</feature>
<dbReference type="PANTHER" id="PTHR45436:SF5">
    <property type="entry name" value="SENSOR HISTIDINE KINASE TRCS"/>
    <property type="match status" value="1"/>
</dbReference>
<dbReference type="SUPFAM" id="SSF47384">
    <property type="entry name" value="Homodimeric domain of signal transducing histidine kinase"/>
    <property type="match status" value="1"/>
</dbReference>
<proteinExistence type="predicted"/>
<evidence type="ECO:0000256" key="3">
    <source>
        <dbReference type="ARBA" id="ARBA00012438"/>
    </source>
</evidence>
<keyword evidence="6 11" id="KW-0812">Transmembrane</keyword>
<dbReference type="PANTHER" id="PTHR45436">
    <property type="entry name" value="SENSOR HISTIDINE KINASE YKOH"/>
    <property type="match status" value="1"/>
</dbReference>
<feature type="domain" description="HAMP" evidence="13">
    <location>
        <begin position="189"/>
        <end position="242"/>
    </location>
</feature>
<keyword evidence="4" id="KW-0597">Phosphoprotein</keyword>
<dbReference type="SMART" id="SM00387">
    <property type="entry name" value="HATPase_c"/>
    <property type="match status" value="1"/>
</dbReference>
<protein>
    <recommendedName>
        <fullName evidence="3">histidine kinase</fullName>
        <ecNumber evidence="3">2.7.13.3</ecNumber>
    </recommendedName>
</protein>
<organism evidence="14 15">
    <name type="scientific">Candidatus Alectryocaccomicrobium excrementavium</name>
    <dbReference type="NCBI Taxonomy" id="2840668"/>
    <lineage>
        <taxon>Bacteria</taxon>
        <taxon>Bacillati</taxon>
        <taxon>Bacillota</taxon>
        <taxon>Clostridia</taxon>
        <taxon>Candidatus Alectryocaccomicrobium</taxon>
    </lineage>
</organism>
<evidence type="ECO:0000256" key="1">
    <source>
        <dbReference type="ARBA" id="ARBA00000085"/>
    </source>
</evidence>
<reference evidence="14" key="1">
    <citation type="submission" date="2020-10" db="EMBL/GenBank/DDBJ databases">
        <authorList>
            <person name="Gilroy R."/>
        </authorList>
    </citation>
    <scope>NUCLEOTIDE SEQUENCE</scope>
    <source>
        <strain evidence="14">13766</strain>
    </source>
</reference>
<dbReference type="InterPro" id="IPR036097">
    <property type="entry name" value="HisK_dim/P_sf"/>
</dbReference>
<gene>
    <name evidence="14" type="ORF">IAA84_04140</name>
</gene>
<dbReference type="FunFam" id="1.10.287.130:FF:000001">
    <property type="entry name" value="Two-component sensor histidine kinase"/>
    <property type="match status" value="1"/>
</dbReference>
<evidence type="ECO:0000256" key="5">
    <source>
        <dbReference type="ARBA" id="ARBA00022679"/>
    </source>
</evidence>
<dbReference type="EC" id="2.7.13.3" evidence="3"/>
<dbReference type="GO" id="GO:0000155">
    <property type="term" value="F:phosphorelay sensor kinase activity"/>
    <property type="evidence" value="ECO:0007669"/>
    <property type="project" value="InterPro"/>
</dbReference>
<dbReference type="Pfam" id="PF02518">
    <property type="entry name" value="HATPase_c"/>
    <property type="match status" value="1"/>
</dbReference>
<dbReference type="InterPro" id="IPR050428">
    <property type="entry name" value="TCS_sensor_his_kinase"/>
</dbReference>
<evidence type="ECO:0000256" key="8">
    <source>
        <dbReference type="ARBA" id="ARBA00022989"/>
    </source>
</evidence>
<feature type="transmembrane region" description="Helical" evidence="11">
    <location>
        <begin position="21"/>
        <end position="45"/>
    </location>
</feature>
<evidence type="ECO:0000256" key="7">
    <source>
        <dbReference type="ARBA" id="ARBA00022777"/>
    </source>
</evidence>
<comment type="catalytic activity">
    <reaction evidence="1">
        <text>ATP + protein L-histidine = ADP + protein N-phospho-L-histidine.</text>
        <dbReference type="EC" id="2.7.13.3"/>
    </reaction>
</comment>
<evidence type="ECO:0000256" key="9">
    <source>
        <dbReference type="ARBA" id="ARBA00023012"/>
    </source>
</evidence>
<comment type="caution">
    <text evidence="14">The sequence shown here is derived from an EMBL/GenBank/DDBJ whole genome shotgun (WGS) entry which is preliminary data.</text>
</comment>
<dbReference type="CDD" id="cd06225">
    <property type="entry name" value="HAMP"/>
    <property type="match status" value="1"/>
</dbReference>
<dbReference type="InterPro" id="IPR003660">
    <property type="entry name" value="HAMP_dom"/>
</dbReference>
<dbReference type="InterPro" id="IPR005467">
    <property type="entry name" value="His_kinase_dom"/>
</dbReference>
<dbReference type="SMART" id="SM00388">
    <property type="entry name" value="HisKA"/>
    <property type="match status" value="1"/>
</dbReference>
<dbReference type="Pfam" id="PF00512">
    <property type="entry name" value="HisKA"/>
    <property type="match status" value="1"/>
</dbReference>
<dbReference type="CDD" id="cd00082">
    <property type="entry name" value="HisKA"/>
    <property type="match status" value="1"/>
</dbReference>
<dbReference type="SMART" id="SM00304">
    <property type="entry name" value="HAMP"/>
    <property type="match status" value="1"/>
</dbReference>
<keyword evidence="5" id="KW-0808">Transferase</keyword>
<dbReference type="SUPFAM" id="SSF55874">
    <property type="entry name" value="ATPase domain of HSP90 chaperone/DNA topoisomerase II/histidine kinase"/>
    <property type="match status" value="1"/>
</dbReference>
<dbReference type="PRINTS" id="PR00344">
    <property type="entry name" value="BCTRLSENSOR"/>
</dbReference>
<dbReference type="PROSITE" id="PS50885">
    <property type="entry name" value="HAMP"/>
    <property type="match status" value="1"/>
</dbReference>
<evidence type="ECO:0000256" key="2">
    <source>
        <dbReference type="ARBA" id="ARBA00004370"/>
    </source>
</evidence>
<dbReference type="InterPro" id="IPR036890">
    <property type="entry name" value="HATPase_C_sf"/>
</dbReference>
<dbReference type="Gene3D" id="6.10.340.10">
    <property type="match status" value="1"/>
</dbReference>
<name>A0A9D1K6S3_9FIRM</name>
<sequence length="465" mass="51767">MSCVRRIWNKCGQLSFRLTRTYALLFTATTLCLSLCIYGVSWQFLINRQRTDLLGRVQSITDIFYEELSDGSAPEDPALLWELNTDENMALLLLSPDRSELNRAGDFAVDLQDLPDCDGRTAMYTQGYGLALLAHGTQIFADGENIGSLVVVYRIDREYEFLEILVWLLLGINLIGALISLAVGRYTATRMLQPISAMIRRAREIDAQALNVRIEVPEAEDELRMLALTVNAMLDRMEAAFVRQGQFAQDASHELRTPLAALQGNADLLARWGKDDPSVRNQCIAAIQRQVNYMHHLVESLLFLARGGAGEKMLRREDISLEDFFAEVLEERRALDPGHHYTLRLDAGLKQLRADPTLLRQLLLILMDNAAKYTPGGGGIHLIAEKDGNVVRLSLRDEGCGVPEEQLDKIFERFYRVDKARARQTGGTGLGLSIAQTIVELHGGTISAQNNPEGGLCVSAVLPVK</sequence>
<dbReference type="GO" id="GO:0005886">
    <property type="term" value="C:plasma membrane"/>
    <property type="evidence" value="ECO:0007669"/>
    <property type="project" value="TreeGrafter"/>
</dbReference>
<keyword evidence="7" id="KW-0418">Kinase</keyword>
<accession>A0A9D1K6S3</accession>
<dbReference type="Gene3D" id="3.30.565.10">
    <property type="entry name" value="Histidine kinase-like ATPase, C-terminal domain"/>
    <property type="match status" value="1"/>
</dbReference>
<dbReference type="FunFam" id="3.30.565.10:FF:000006">
    <property type="entry name" value="Sensor histidine kinase WalK"/>
    <property type="match status" value="1"/>
</dbReference>
<dbReference type="InterPro" id="IPR004358">
    <property type="entry name" value="Sig_transdc_His_kin-like_C"/>
</dbReference>
<dbReference type="Pfam" id="PF00672">
    <property type="entry name" value="HAMP"/>
    <property type="match status" value="1"/>
</dbReference>